<dbReference type="HOGENOM" id="CLU_059951_1_0_1"/>
<dbReference type="PROSITE" id="PS51352">
    <property type="entry name" value="THIOREDOXIN_2"/>
    <property type="match status" value="1"/>
</dbReference>
<dbReference type="Gene3D" id="3.40.30.10">
    <property type="entry name" value="Glutaredoxin"/>
    <property type="match status" value="2"/>
</dbReference>
<dbReference type="GO" id="GO:0005788">
    <property type="term" value="C:endoplasmic reticulum lumen"/>
    <property type="evidence" value="ECO:0007669"/>
    <property type="project" value="TreeGrafter"/>
</dbReference>
<sequence length="259" mass="28527">MLVSGRLNMLALSLGVMAELVSAGMYAANSGVKMLDSKGFWKVMADKQPCLIAFVAPWCGHCQQMVPEYSKAAQSLHPLIPTYAIDCDNEANKFLCSGQRVQGFPTLKLYPRGDQLPAKDYAGGDRKANSIVKWASTQLPNQAHKLSSVDEIKSWAEKNVKSHRVLLLTKEKKVPLLWKVLGNKYKGKLHLGVLKNPDGDVPEKMGLKEKEVKVVVYPAGTNKPLVYQGDTKLEPLTKFFDSVLDGTADILARASKDEL</sequence>
<dbReference type="OrthoDB" id="427280at2759"/>
<dbReference type="STRING" id="946122.A0A0C2WKR8"/>
<dbReference type="Proteomes" id="UP000054549">
    <property type="component" value="Unassembled WGS sequence"/>
</dbReference>
<dbReference type="InterPro" id="IPR013766">
    <property type="entry name" value="Thioredoxin_domain"/>
</dbReference>
<feature type="chain" id="PRO_5002158232" description="Thioredoxin domain-containing protein" evidence="1">
    <location>
        <begin position="24"/>
        <end position="259"/>
    </location>
</feature>
<protein>
    <recommendedName>
        <fullName evidence="2">Thioredoxin domain-containing protein</fullName>
    </recommendedName>
</protein>
<dbReference type="PANTHER" id="PTHR45815">
    <property type="entry name" value="PROTEIN DISULFIDE-ISOMERASE A6"/>
    <property type="match status" value="1"/>
</dbReference>
<evidence type="ECO:0000256" key="1">
    <source>
        <dbReference type="SAM" id="SignalP"/>
    </source>
</evidence>
<proteinExistence type="predicted"/>
<gene>
    <name evidence="3" type="ORF">M378DRAFT_81750</name>
</gene>
<accession>A0A0C2WKR8</accession>
<feature type="domain" description="Thioredoxin" evidence="2">
    <location>
        <begin position="21"/>
        <end position="161"/>
    </location>
</feature>
<evidence type="ECO:0000259" key="2">
    <source>
        <dbReference type="PROSITE" id="PS51352"/>
    </source>
</evidence>
<dbReference type="EMBL" id="KN818275">
    <property type="protein sequence ID" value="KIL62137.1"/>
    <property type="molecule type" value="Genomic_DNA"/>
</dbReference>
<name>A0A0C2WKR8_AMAMK</name>
<evidence type="ECO:0000313" key="4">
    <source>
        <dbReference type="Proteomes" id="UP000054549"/>
    </source>
</evidence>
<dbReference type="AlphaFoldDB" id="A0A0C2WKR8"/>
<dbReference type="PRINTS" id="PR00421">
    <property type="entry name" value="THIOREDOXIN"/>
</dbReference>
<dbReference type="SUPFAM" id="SSF52833">
    <property type="entry name" value="Thioredoxin-like"/>
    <property type="match status" value="1"/>
</dbReference>
<dbReference type="Pfam" id="PF00085">
    <property type="entry name" value="Thioredoxin"/>
    <property type="match status" value="1"/>
</dbReference>
<keyword evidence="1" id="KW-0732">Signal</keyword>
<evidence type="ECO:0000313" key="3">
    <source>
        <dbReference type="EMBL" id="KIL62137.1"/>
    </source>
</evidence>
<reference evidence="3 4" key="1">
    <citation type="submission" date="2014-04" db="EMBL/GenBank/DDBJ databases">
        <title>Evolutionary Origins and Diversification of the Mycorrhizal Mutualists.</title>
        <authorList>
            <consortium name="DOE Joint Genome Institute"/>
            <consortium name="Mycorrhizal Genomics Consortium"/>
            <person name="Kohler A."/>
            <person name="Kuo A."/>
            <person name="Nagy L.G."/>
            <person name="Floudas D."/>
            <person name="Copeland A."/>
            <person name="Barry K.W."/>
            <person name="Cichocki N."/>
            <person name="Veneault-Fourrey C."/>
            <person name="LaButti K."/>
            <person name="Lindquist E.A."/>
            <person name="Lipzen A."/>
            <person name="Lundell T."/>
            <person name="Morin E."/>
            <person name="Murat C."/>
            <person name="Riley R."/>
            <person name="Ohm R."/>
            <person name="Sun H."/>
            <person name="Tunlid A."/>
            <person name="Henrissat B."/>
            <person name="Grigoriev I.V."/>
            <person name="Hibbett D.S."/>
            <person name="Martin F."/>
        </authorList>
    </citation>
    <scope>NUCLEOTIDE SEQUENCE [LARGE SCALE GENOMIC DNA]</scope>
    <source>
        <strain evidence="3 4">Koide BX008</strain>
    </source>
</reference>
<dbReference type="GO" id="GO:0034976">
    <property type="term" value="P:response to endoplasmic reticulum stress"/>
    <property type="evidence" value="ECO:0007669"/>
    <property type="project" value="TreeGrafter"/>
</dbReference>
<keyword evidence="4" id="KW-1185">Reference proteome</keyword>
<dbReference type="PANTHER" id="PTHR45815:SF3">
    <property type="entry name" value="PROTEIN DISULFIDE-ISOMERASE A6"/>
    <property type="match status" value="1"/>
</dbReference>
<dbReference type="GO" id="GO:0015035">
    <property type="term" value="F:protein-disulfide reductase activity"/>
    <property type="evidence" value="ECO:0007669"/>
    <property type="project" value="TreeGrafter"/>
</dbReference>
<dbReference type="InParanoid" id="A0A0C2WKR8"/>
<feature type="signal peptide" evidence="1">
    <location>
        <begin position="1"/>
        <end position="23"/>
    </location>
</feature>
<dbReference type="InterPro" id="IPR036249">
    <property type="entry name" value="Thioredoxin-like_sf"/>
</dbReference>
<organism evidence="3 4">
    <name type="scientific">Amanita muscaria (strain Koide BX008)</name>
    <dbReference type="NCBI Taxonomy" id="946122"/>
    <lineage>
        <taxon>Eukaryota</taxon>
        <taxon>Fungi</taxon>
        <taxon>Dikarya</taxon>
        <taxon>Basidiomycota</taxon>
        <taxon>Agaricomycotina</taxon>
        <taxon>Agaricomycetes</taxon>
        <taxon>Agaricomycetidae</taxon>
        <taxon>Agaricales</taxon>
        <taxon>Pluteineae</taxon>
        <taxon>Amanitaceae</taxon>
        <taxon>Amanita</taxon>
    </lineage>
</organism>